<sequence>MASYARIPPPKKEAVGSISNIVAKLDKTVKRRFDRAFDEWKATWFNNTLERDTKYKVDSGDIANFKVLQRPANLIVDANYKQDPEEQSAMIIDLNHERTLKFDRLVTAWVEQQRAHIGANNLSAYTVDCDAYWELVDLGPSIIANAMIEYAAEQDDWWHELLHEIVHGERGGGTFFKPQLYEA</sequence>
<reference evidence="1" key="1">
    <citation type="submission" date="2014-12" db="EMBL/GenBank/DDBJ databases">
        <title>Genome Sequence of Valsa Canker Pathogens Uncovers a Specific Adaption of Colonization on Woody Bark.</title>
        <authorList>
            <person name="Yin Z."/>
            <person name="Liu H."/>
            <person name="Gao X."/>
            <person name="Li Z."/>
            <person name="Song N."/>
            <person name="Ke X."/>
            <person name="Dai Q."/>
            <person name="Wu Y."/>
            <person name="Sun Y."/>
            <person name="Xu J.-R."/>
            <person name="Kang Z.K."/>
            <person name="Wang L."/>
            <person name="Huang L."/>
        </authorList>
    </citation>
    <scope>NUCLEOTIDE SEQUENCE [LARGE SCALE GENOMIC DNA]</scope>
    <source>
        <strain evidence="1">03-8</strain>
    </source>
</reference>
<keyword evidence="2" id="KW-1185">Reference proteome</keyword>
<protein>
    <submittedName>
        <fullName evidence="1">Uncharacterized protein</fullName>
    </submittedName>
</protein>
<proteinExistence type="predicted"/>
<dbReference type="Proteomes" id="UP000078559">
    <property type="component" value="Chromosome 2"/>
</dbReference>
<dbReference type="EMBL" id="CM003099">
    <property type="protein sequence ID" value="KUI66154.1"/>
    <property type="molecule type" value="Genomic_DNA"/>
</dbReference>
<dbReference type="OrthoDB" id="4757738at2759"/>
<dbReference type="AlphaFoldDB" id="A0A194VPP9"/>
<dbReference type="SMR" id="A0A194VPP9"/>
<name>A0A194VPP9_CYTMA</name>
<accession>A0A194VPP9</accession>
<organism evidence="1 2">
    <name type="scientific">Cytospora mali</name>
    <name type="common">Apple Valsa canker fungus</name>
    <name type="synonym">Valsa mali</name>
    <dbReference type="NCBI Taxonomy" id="578113"/>
    <lineage>
        <taxon>Eukaryota</taxon>
        <taxon>Fungi</taxon>
        <taxon>Dikarya</taxon>
        <taxon>Ascomycota</taxon>
        <taxon>Pezizomycotina</taxon>
        <taxon>Sordariomycetes</taxon>
        <taxon>Sordariomycetidae</taxon>
        <taxon>Diaporthales</taxon>
        <taxon>Cytosporaceae</taxon>
        <taxon>Cytospora</taxon>
    </lineage>
</organism>
<evidence type="ECO:0000313" key="1">
    <source>
        <dbReference type="EMBL" id="KUI66154.1"/>
    </source>
</evidence>
<gene>
    <name evidence="1" type="ORF">VM1G_01883</name>
</gene>
<evidence type="ECO:0000313" key="2">
    <source>
        <dbReference type="Proteomes" id="UP000078559"/>
    </source>
</evidence>